<dbReference type="AlphaFoldDB" id="B7PWN8"/>
<dbReference type="HOGENOM" id="CLU_2984946_0_0_1"/>
<dbReference type="EnsemblMetazoa" id="ISCW007548-RA">
    <property type="protein sequence ID" value="ISCW007548-PA"/>
    <property type="gene ID" value="ISCW007548"/>
</dbReference>
<gene>
    <name evidence="1" type="ORF">IscW_ISCW007548</name>
</gene>
<organism>
    <name type="scientific">Ixodes scapularis</name>
    <name type="common">Black-legged tick</name>
    <name type="synonym">Deer tick</name>
    <dbReference type="NCBI Taxonomy" id="6945"/>
    <lineage>
        <taxon>Eukaryota</taxon>
        <taxon>Metazoa</taxon>
        <taxon>Ecdysozoa</taxon>
        <taxon>Arthropoda</taxon>
        <taxon>Chelicerata</taxon>
        <taxon>Arachnida</taxon>
        <taxon>Acari</taxon>
        <taxon>Parasitiformes</taxon>
        <taxon>Ixodida</taxon>
        <taxon>Ixodoidea</taxon>
        <taxon>Ixodidae</taxon>
        <taxon>Ixodinae</taxon>
        <taxon>Ixodes</taxon>
    </lineage>
</organism>
<dbReference type="EMBL" id="ABJB010450030">
    <property type="status" value="NOT_ANNOTATED_CDS"/>
    <property type="molecule type" value="Genomic_DNA"/>
</dbReference>
<dbReference type="VEuPathDB" id="VectorBase:ISCI007548"/>
<dbReference type="EMBL" id="DS809532">
    <property type="protein sequence ID" value="EEC11010.1"/>
    <property type="molecule type" value="Genomic_DNA"/>
</dbReference>
<proteinExistence type="predicted"/>
<evidence type="ECO:0000313" key="2">
    <source>
        <dbReference type="EnsemblMetazoa" id="ISCW007548-PA"/>
    </source>
</evidence>
<evidence type="ECO:0000313" key="3">
    <source>
        <dbReference type="Proteomes" id="UP000001555"/>
    </source>
</evidence>
<evidence type="ECO:0000313" key="1">
    <source>
        <dbReference type="EMBL" id="EEC11010.1"/>
    </source>
</evidence>
<reference evidence="2" key="2">
    <citation type="submission" date="2020-05" db="UniProtKB">
        <authorList>
            <consortium name="EnsemblMetazoa"/>
        </authorList>
    </citation>
    <scope>IDENTIFICATION</scope>
    <source>
        <strain evidence="2">wikel</strain>
    </source>
</reference>
<name>B7PWN8_IXOSC</name>
<accession>B7PWN8</accession>
<reference evidence="1 3" key="1">
    <citation type="submission" date="2008-03" db="EMBL/GenBank/DDBJ databases">
        <title>Annotation of Ixodes scapularis.</title>
        <authorList>
            <consortium name="Ixodes scapularis Genome Project Consortium"/>
            <person name="Caler E."/>
            <person name="Hannick L.I."/>
            <person name="Bidwell S."/>
            <person name="Joardar V."/>
            <person name="Thiagarajan M."/>
            <person name="Amedeo P."/>
            <person name="Galinsky K.J."/>
            <person name="Schobel S."/>
            <person name="Inman J."/>
            <person name="Hostetler J."/>
            <person name="Miller J."/>
            <person name="Hammond M."/>
            <person name="Megy K."/>
            <person name="Lawson D."/>
            <person name="Kodira C."/>
            <person name="Sutton G."/>
            <person name="Meyer J."/>
            <person name="Hill C.A."/>
            <person name="Birren B."/>
            <person name="Nene V."/>
            <person name="Collins F."/>
            <person name="Alarcon-Chaidez F."/>
            <person name="Wikel S."/>
            <person name="Strausberg R."/>
        </authorList>
    </citation>
    <scope>NUCLEOTIDE SEQUENCE [LARGE SCALE GENOMIC DNA]</scope>
    <source>
        <strain evidence="3">Wikel</strain>
        <strain evidence="1">Wikel colony</strain>
    </source>
</reference>
<dbReference type="PaxDb" id="6945-B7PWN8"/>
<dbReference type="InParanoid" id="B7PWN8"/>
<sequence>MSVLGGGWCNLGIKWNKHNDAADEDDIVTAPSNQPVSNQVRSSQEYKNIYFSLFLLLL</sequence>
<feature type="non-terminal residue" evidence="1">
    <location>
        <position position="58"/>
    </location>
</feature>
<keyword evidence="3" id="KW-1185">Reference proteome</keyword>
<dbReference type="VEuPathDB" id="VectorBase:ISCW007548"/>
<protein>
    <submittedName>
        <fullName evidence="1 2">Uncharacterized protein</fullName>
    </submittedName>
</protein>
<dbReference type="Proteomes" id="UP000001555">
    <property type="component" value="Unassembled WGS sequence"/>
</dbReference>